<protein>
    <recommendedName>
        <fullName evidence="3">ParB-like nuclease domain-containing protein</fullName>
    </recommendedName>
</protein>
<reference evidence="1 2" key="1">
    <citation type="submission" date="2023-06" db="EMBL/GenBank/DDBJ databases">
        <title>Paenibacillus polygonum sp. nov., an endophytic bacterium, isolated from Polygonum lapathifolium L. in Nanji Wetland National Nature Reserve, South of Poyang Lake, Jiangxi Province, China.</title>
        <authorList>
            <person name="Yu Z."/>
        </authorList>
    </citation>
    <scope>NUCLEOTIDE SEQUENCE [LARGE SCALE GENOMIC DNA]</scope>
    <source>
        <strain evidence="1 2">C31</strain>
    </source>
</reference>
<keyword evidence="2" id="KW-1185">Reference proteome</keyword>
<sequence length="200" mass="23289">MRLISQVQEDLVIAEFLFAEFYSDRFRSGIVETLGDYDSDLITKPNLENQNDNQLRRDILGQTRGFGRNTELFENFPGEVTWYKAVFQKQDLSEVMYINYSYWNELSSGTRLPIHASKNIIENVEVYGLSNQGFYDISAAIKNGKVFPKLIFVAMDATSRVVVLEGHARLTAYYMDRKYIPDEMEVFIGYSDKFSEWDLY</sequence>
<accession>A0ABY8X3Z4</accession>
<gene>
    <name evidence="1" type="ORF">QPK24_06060</name>
</gene>
<evidence type="ECO:0000313" key="2">
    <source>
        <dbReference type="Proteomes" id="UP001236415"/>
    </source>
</evidence>
<name>A0ABY8X3Z4_9BACL</name>
<proteinExistence type="predicted"/>
<organism evidence="1 2">
    <name type="scientific">Paenibacillus polygoni</name>
    <dbReference type="NCBI Taxonomy" id="3050112"/>
    <lineage>
        <taxon>Bacteria</taxon>
        <taxon>Bacillati</taxon>
        <taxon>Bacillota</taxon>
        <taxon>Bacilli</taxon>
        <taxon>Bacillales</taxon>
        <taxon>Paenibacillaceae</taxon>
        <taxon>Paenibacillus</taxon>
    </lineage>
</organism>
<dbReference type="EMBL" id="CP127162">
    <property type="protein sequence ID" value="WIV20257.1"/>
    <property type="molecule type" value="Genomic_DNA"/>
</dbReference>
<evidence type="ECO:0000313" key="1">
    <source>
        <dbReference type="EMBL" id="WIV20257.1"/>
    </source>
</evidence>
<dbReference type="RefSeq" id="WP_285747035.1">
    <property type="nucleotide sequence ID" value="NZ_CP127162.1"/>
</dbReference>
<dbReference type="Proteomes" id="UP001236415">
    <property type="component" value="Chromosome"/>
</dbReference>
<evidence type="ECO:0008006" key="3">
    <source>
        <dbReference type="Google" id="ProtNLM"/>
    </source>
</evidence>